<dbReference type="Proteomes" id="UP000775547">
    <property type="component" value="Unassembled WGS sequence"/>
</dbReference>
<gene>
    <name evidence="1" type="ORF">DXG03_000726</name>
</gene>
<reference evidence="1" key="2">
    <citation type="submission" date="2021-10" db="EMBL/GenBank/DDBJ databases">
        <title>Phylogenomics reveals ancestral predisposition of the termite-cultivated fungus Termitomyces towards a domesticated lifestyle.</title>
        <authorList>
            <person name="Auxier B."/>
            <person name="Grum-Grzhimaylo A."/>
            <person name="Cardenas M.E."/>
            <person name="Lodge J.D."/>
            <person name="Laessoe T."/>
            <person name="Pedersen O."/>
            <person name="Smith M.E."/>
            <person name="Kuyper T.W."/>
            <person name="Franco-Molano E.A."/>
            <person name="Baroni T.J."/>
            <person name="Aanen D.K."/>
        </authorList>
    </citation>
    <scope>NUCLEOTIDE SEQUENCE</scope>
    <source>
        <strain evidence="1">AP01</strain>
        <tissue evidence="1">Mycelium</tissue>
    </source>
</reference>
<organism evidence="1 2">
    <name type="scientific">Asterophora parasitica</name>
    <dbReference type="NCBI Taxonomy" id="117018"/>
    <lineage>
        <taxon>Eukaryota</taxon>
        <taxon>Fungi</taxon>
        <taxon>Dikarya</taxon>
        <taxon>Basidiomycota</taxon>
        <taxon>Agaricomycotina</taxon>
        <taxon>Agaricomycetes</taxon>
        <taxon>Agaricomycetidae</taxon>
        <taxon>Agaricales</taxon>
        <taxon>Tricholomatineae</taxon>
        <taxon>Lyophyllaceae</taxon>
        <taxon>Asterophora</taxon>
    </lineage>
</organism>
<accession>A0A9P7G614</accession>
<dbReference type="EMBL" id="JABCKV010000108">
    <property type="protein sequence ID" value="KAG5643534.1"/>
    <property type="molecule type" value="Genomic_DNA"/>
</dbReference>
<dbReference type="AlphaFoldDB" id="A0A9P7G614"/>
<reference evidence="1" key="1">
    <citation type="submission" date="2020-07" db="EMBL/GenBank/DDBJ databases">
        <authorList>
            <person name="Nieuwenhuis M."/>
            <person name="Van De Peppel L.J.J."/>
        </authorList>
    </citation>
    <scope>NUCLEOTIDE SEQUENCE</scope>
    <source>
        <strain evidence="1">AP01</strain>
        <tissue evidence="1">Mycelium</tissue>
    </source>
</reference>
<dbReference type="OrthoDB" id="3005567at2759"/>
<name>A0A9P7G614_9AGAR</name>
<sequence>MKETAQSAELPFPAPSLSNLRHLALDARTGLSANPTTAPTLLSVLASIKSSYPSLTSAALRVPDLKPEASHELFVKLVTNHKTTLQRLFFVDTIVEIKSIASICENCTKLEVLSLPLPMKEIVRAPSGMFYVLF</sequence>
<protein>
    <submittedName>
        <fullName evidence="1">Uncharacterized protein</fullName>
    </submittedName>
</protein>
<evidence type="ECO:0000313" key="1">
    <source>
        <dbReference type="EMBL" id="KAG5643534.1"/>
    </source>
</evidence>
<evidence type="ECO:0000313" key="2">
    <source>
        <dbReference type="Proteomes" id="UP000775547"/>
    </source>
</evidence>
<keyword evidence="2" id="KW-1185">Reference proteome</keyword>
<proteinExistence type="predicted"/>
<comment type="caution">
    <text evidence="1">The sequence shown here is derived from an EMBL/GenBank/DDBJ whole genome shotgun (WGS) entry which is preliminary data.</text>
</comment>